<dbReference type="EMBL" id="JXMU01000032">
    <property type="protein sequence ID" value="KPB00050.1"/>
    <property type="molecule type" value="Genomic_DNA"/>
</dbReference>
<sequence>MEISRRTLMIGSGAFLCAWTTKAVSEINPKIHVVKGRGCGCCSAWADLLTDQGFSVTSEELHPADLIQFKLQKGVPQELTSCHTAEINGYIIEGHVPAADIQRLISERPAAIGIGVAGMPYGSPGMGPENQREQYDVVLFKKNQTTKIFNSYAPVK</sequence>
<dbReference type="PATRIC" id="fig|1514904.3.peg.2583"/>
<organism evidence="1 2">
    <name type="scientific">Ahrensia marina</name>
    <dbReference type="NCBI Taxonomy" id="1514904"/>
    <lineage>
        <taxon>Bacteria</taxon>
        <taxon>Pseudomonadati</taxon>
        <taxon>Pseudomonadota</taxon>
        <taxon>Alphaproteobacteria</taxon>
        <taxon>Hyphomicrobiales</taxon>
        <taxon>Ahrensiaceae</taxon>
        <taxon>Ahrensia</taxon>
    </lineage>
</organism>
<gene>
    <name evidence="1" type="ORF">SU32_15880</name>
</gene>
<evidence type="ECO:0000313" key="1">
    <source>
        <dbReference type="EMBL" id="KPB00050.1"/>
    </source>
</evidence>
<accession>A0A0M9GKR3</accession>
<keyword evidence="2" id="KW-1185">Reference proteome</keyword>
<comment type="caution">
    <text evidence="1">The sequence shown here is derived from an EMBL/GenBank/DDBJ whole genome shotgun (WGS) entry which is preliminary data.</text>
</comment>
<dbReference type="Pfam" id="PF04214">
    <property type="entry name" value="DUF411"/>
    <property type="match status" value="1"/>
</dbReference>
<proteinExistence type="predicted"/>
<dbReference type="AlphaFoldDB" id="A0A0M9GKR3"/>
<evidence type="ECO:0000313" key="2">
    <source>
        <dbReference type="Proteomes" id="UP000038011"/>
    </source>
</evidence>
<reference evidence="1 2" key="1">
    <citation type="submission" date="2015-01" db="EMBL/GenBank/DDBJ databases">
        <title>Ahrensia donghaiensis sp. nov., a novel dimethylsulphoniopropionate-cleavage bacterium isolated from seawater and emended descriptions of the genus Ahrensia and Ahrensia kielensis.</title>
        <authorList>
            <person name="Liu J."/>
        </authorList>
    </citation>
    <scope>NUCLEOTIDE SEQUENCE [LARGE SCALE GENOMIC DNA]</scope>
    <source>
        <strain evidence="1 2">LZD062</strain>
    </source>
</reference>
<dbReference type="InterPro" id="IPR007332">
    <property type="entry name" value="DUF411"/>
</dbReference>
<dbReference type="RefSeq" id="WP_054000364.1">
    <property type="nucleotide sequence ID" value="NZ_JXMU01000032.1"/>
</dbReference>
<dbReference type="STRING" id="1514904.SU32_15880"/>
<protein>
    <submittedName>
        <fullName evidence="1">Metal-binding protein</fullName>
    </submittedName>
</protein>
<name>A0A0M9GKR3_9HYPH</name>
<dbReference type="OrthoDB" id="14727at2"/>
<dbReference type="Proteomes" id="UP000038011">
    <property type="component" value="Unassembled WGS sequence"/>
</dbReference>